<feature type="region of interest" description="Disordered" evidence="1">
    <location>
        <begin position="1170"/>
        <end position="1197"/>
    </location>
</feature>
<organism evidence="3 4">
    <name type="scientific">Neolentinus lepideus HHB14362 ss-1</name>
    <dbReference type="NCBI Taxonomy" id="1314782"/>
    <lineage>
        <taxon>Eukaryota</taxon>
        <taxon>Fungi</taxon>
        <taxon>Dikarya</taxon>
        <taxon>Basidiomycota</taxon>
        <taxon>Agaricomycotina</taxon>
        <taxon>Agaricomycetes</taxon>
        <taxon>Gloeophyllales</taxon>
        <taxon>Gloeophyllaceae</taxon>
        <taxon>Neolentinus</taxon>
    </lineage>
</organism>
<evidence type="ECO:0000313" key="3">
    <source>
        <dbReference type="EMBL" id="KZT19728.1"/>
    </source>
</evidence>
<feature type="compositionally biased region" description="Basic residues" evidence="1">
    <location>
        <begin position="1188"/>
        <end position="1197"/>
    </location>
</feature>
<dbReference type="GO" id="GO:0006914">
    <property type="term" value="P:autophagy"/>
    <property type="evidence" value="ECO:0007669"/>
    <property type="project" value="InterPro"/>
</dbReference>
<gene>
    <name evidence="3" type="ORF">NEOLEDRAFT_1183119</name>
</gene>
<feature type="region of interest" description="Disordered" evidence="1">
    <location>
        <begin position="1"/>
        <end position="125"/>
    </location>
</feature>
<feature type="compositionally biased region" description="Polar residues" evidence="1">
    <location>
        <begin position="24"/>
        <end position="35"/>
    </location>
</feature>
<dbReference type="InterPro" id="IPR045142">
    <property type="entry name" value="BCAS3-like"/>
</dbReference>
<dbReference type="AlphaFoldDB" id="A0A165NJE4"/>
<dbReference type="InParanoid" id="A0A165NJE4"/>
<dbReference type="Pfam" id="PF21034">
    <property type="entry name" value="BCAS3_WD40"/>
    <property type="match status" value="1"/>
</dbReference>
<dbReference type="PANTHER" id="PTHR13268">
    <property type="entry name" value="BREAST CARCINOMA AMPLIFIED SEQUENCE 3"/>
    <property type="match status" value="1"/>
</dbReference>
<reference evidence="3 4" key="1">
    <citation type="journal article" date="2016" name="Mol. Biol. Evol.">
        <title>Comparative Genomics of Early-Diverging Mushroom-Forming Fungi Provides Insights into the Origins of Lignocellulose Decay Capabilities.</title>
        <authorList>
            <person name="Nagy L.G."/>
            <person name="Riley R."/>
            <person name="Tritt A."/>
            <person name="Adam C."/>
            <person name="Daum C."/>
            <person name="Floudas D."/>
            <person name="Sun H."/>
            <person name="Yadav J.S."/>
            <person name="Pangilinan J."/>
            <person name="Larsson K.H."/>
            <person name="Matsuura K."/>
            <person name="Barry K."/>
            <person name="Labutti K."/>
            <person name="Kuo R."/>
            <person name="Ohm R.A."/>
            <person name="Bhattacharya S.S."/>
            <person name="Shirouzu T."/>
            <person name="Yoshinaga Y."/>
            <person name="Martin F.M."/>
            <person name="Grigoriev I.V."/>
            <person name="Hibbett D.S."/>
        </authorList>
    </citation>
    <scope>NUCLEOTIDE SEQUENCE [LARGE SCALE GENOMIC DNA]</scope>
    <source>
        <strain evidence="3 4">HHB14362 ss-1</strain>
    </source>
</reference>
<dbReference type="PANTHER" id="PTHR13268:SF0">
    <property type="entry name" value="BCAS3 MICROTUBULE ASSOCIATED CELL MIGRATION FACTOR"/>
    <property type="match status" value="1"/>
</dbReference>
<feature type="compositionally biased region" description="Low complexity" evidence="1">
    <location>
        <begin position="760"/>
        <end position="772"/>
    </location>
</feature>
<feature type="region of interest" description="Disordered" evidence="1">
    <location>
        <begin position="1104"/>
        <end position="1132"/>
    </location>
</feature>
<feature type="compositionally biased region" description="Low complexity" evidence="1">
    <location>
        <begin position="1"/>
        <end position="18"/>
    </location>
</feature>
<dbReference type="STRING" id="1314782.A0A165NJE4"/>
<feature type="compositionally biased region" description="Polar residues" evidence="1">
    <location>
        <begin position="847"/>
        <end position="863"/>
    </location>
</feature>
<feature type="region of interest" description="Disordered" evidence="1">
    <location>
        <begin position="760"/>
        <end position="787"/>
    </location>
</feature>
<evidence type="ECO:0000259" key="2">
    <source>
        <dbReference type="Pfam" id="PF21034"/>
    </source>
</evidence>
<evidence type="ECO:0000313" key="4">
    <source>
        <dbReference type="Proteomes" id="UP000076761"/>
    </source>
</evidence>
<dbReference type="InterPro" id="IPR048382">
    <property type="entry name" value="BCAS3_WD40"/>
</dbReference>
<dbReference type="EMBL" id="KV425634">
    <property type="protein sequence ID" value="KZT19728.1"/>
    <property type="molecule type" value="Genomic_DNA"/>
</dbReference>
<feature type="region of interest" description="Disordered" evidence="1">
    <location>
        <begin position="837"/>
        <end position="863"/>
    </location>
</feature>
<keyword evidence="4" id="KW-1185">Reference proteome</keyword>
<dbReference type="GO" id="GO:0042594">
    <property type="term" value="P:response to starvation"/>
    <property type="evidence" value="ECO:0007669"/>
    <property type="project" value="TreeGrafter"/>
</dbReference>
<evidence type="ECO:0000256" key="1">
    <source>
        <dbReference type="SAM" id="MobiDB-lite"/>
    </source>
</evidence>
<feature type="domain" description="BCAS3 WD40" evidence="2">
    <location>
        <begin position="641"/>
        <end position="710"/>
    </location>
</feature>
<dbReference type="Proteomes" id="UP000076761">
    <property type="component" value="Unassembled WGS sequence"/>
</dbReference>
<sequence>MPSKNNRNASRKNNSPRSYPASIQPDSPGSDSTFLSAPPTRVPQLFDDPPGHGEQRYDFGDDVERDGVGGLIQLDGEEDFQVAVKDREELSAPSPLALEPPSPLPPARRESEGLSDLGHRRAPVMAREPTMLESFSRAVRNYVPSSIPVPSAAPSPPRVSRPVSFGSFMPSAPEIRGDGDRYRHTTTGPSLGSPRYDPVILDSGDEDERPGRGVTTYPGIKDEEDIVWAGWDTLRVDPCEKARRVLLLGYRSGLQIWNCMNLASVTEILNIHDSGIGRVIYAGVLPPPAQTDVDTFANVRPLIGIIHLQNSESDCLVYSLRSHTIVKRLSLPGTISFSATPKLMVVATTAPPEIHILSSSFVTLFIIPSASLTPLVPHTYTLPPPDPKTVLPPHIETSDNRYLSLISRPRPVFALSHRLFAFASAPPVIEPPASPIAARDRTLPFGISQTDLSNAAIKVGGSVLSGMKSLGGMAYTAARSRLSGMAEDHVAKAEAGPASPSPAARLPNMFFSKSAPAASGHSRSYSESVSSGKVRVAGLSGSIFSVKPTSTTDTPSFAKGHYVTVLDTGPLLVSGEPELVSRFVALKDQPISGITFSKDGVSIIVVPKDGQVAKVFALKPALETGRPSYRLSQKEDAASLSDESSLFHMYDLRRGRTSAVIESVDCAHDGRWVGVGTRKRTLHVFAVNPYGGKPDLRSHLDGRVRNSMDLQPLSTSITPIVRLRFKPRQSRLSIPLAFTFVQSADLTIPGNLLPPPLSYPSSPKSLSVQSSPAGALKPRSPTPAYQRPTNFQDLLVFDPDDGSLSLRRFTLEENSGEQGLSIPGSIPIVGGVSMSLPVGSPVGRTGASPSNRSDPLSPKSSGLTQLMERSTELVAKDHIVATWGLRRSREWPEVRHIVKASGSRPTSMIRRKDWLAHAELSTCSRSKRLVPRAVYLSHQFTFHSLGEDYHALIRRYQFDVPVTKIDVRREVQASAYSTGVGESFVQGTTGTIDVREAPSSFDEPLASAISADLEYHNPSPPVIPMFPNGTAASRSSAMKAIPIRSVASGISDGMNESIGRIRREFGRVRSPKMNARIDHSVAMSVPLEFDEEDEDFVLPGKTTREADQMSRSGSGGSLSISTPSTHGQLLDDNTDTDVEVWDADAGWTEEDRQAIDDAERFNDLVVGFMDEEQAKQEPPAISPALSGKAKRKTKRRA</sequence>
<dbReference type="OrthoDB" id="25778at2759"/>
<protein>
    <recommendedName>
        <fullName evidence="2">BCAS3 WD40 domain-containing protein</fullName>
    </recommendedName>
</protein>
<proteinExistence type="predicted"/>
<name>A0A165NJE4_9AGAM</name>
<feature type="compositionally biased region" description="Basic and acidic residues" evidence="1">
    <location>
        <begin position="49"/>
        <end position="59"/>
    </location>
</feature>
<accession>A0A165NJE4</accession>
<dbReference type="GO" id="GO:0005737">
    <property type="term" value="C:cytoplasm"/>
    <property type="evidence" value="ECO:0007669"/>
    <property type="project" value="TreeGrafter"/>
</dbReference>
<feature type="region of interest" description="Disordered" evidence="1">
    <location>
        <begin position="171"/>
        <end position="217"/>
    </location>
</feature>